<accession>A0ABC9BZ08</accession>
<dbReference type="InterPro" id="IPR000210">
    <property type="entry name" value="BTB/POZ_dom"/>
</dbReference>
<dbReference type="Gene3D" id="1.25.40.420">
    <property type="match status" value="1"/>
</dbReference>
<evidence type="ECO:0000259" key="3">
    <source>
        <dbReference type="PROSITE" id="PS50097"/>
    </source>
</evidence>
<dbReference type="AlphaFoldDB" id="A0ABC9BZ08"/>
<proteinExistence type="inferred from homology"/>
<dbReference type="Pfam" id="PF00651">
    <property type="entry name" value="BTB"/>
    <property type="match status" value="1"/>
</dbReference>
<sequence>MGSGMGVPSNVRSSSSNQIGMAMALPQPMQPTRLESRCTPKTAQGTLSFEITGYRQLLRAFAGRFIRSSSIEVGGYSWCLHYYPTGDSREESKGFAGVYLKLLTKNVEVKALYDFRLVDLTTGSPSVIFQSVLTPFNTVDASKDRGFGLTDNKFLERKELEASSSVYLRDDRLMIECDITVVNEPLVVETTKVASLAEAQLHRNLSRDFANLLGSKEGADVTFEVQGELVAAHTVVLAARSPVLKAQFYGPLKEQIGEESHITIQDMQPAVFKELLHFIYADSLSPSIDDLDGDEKIELAKHLLVAGDQYDVQGLRSVCETNLCESLDVSTVADMLVFADQRSCEKLKDACIEFIACNDKLDDLVASNGYNHLKSSCPGIFVNLFEKAARSSKI</sequence>
<evidence type="ECO:0000256" key="1">
    <source>
        <dbReference type="ARBA" id="ARBA00004906"/>
    </source>
</evidence>
<dbReference type="PROSITE" id="PS50097">
    <property type="entry name" value="BTB"/>
    <property type="match status" value="1"/>
</dbReference>
<dbReference type="SUPFAM" id="SSF54695">
    <property type="entry name" value="POZ domain"/>
    <property type="match status" value="1"/>
</dbReference>
<dbReference type="Pfam" id="PF22486">
    <property type="entry name" value="MATH_2"/>
    <property type="match status" value="1"/>
</dbReference>
<dbReference type="Gene3D" id="3.30.710.10">
    <property type="entry name" value="Potassium Channel Kv1.1, Chain A"/>
    <property type="match status" value="1"/>
</dbReference>
<feature type="domain" description="MATH" evidence="4">
    <location>
        <begin position="44"/>
        <end position="179"/>
    </location>
</feature>
<evidence type="ECO:0000256" key="2">
    <source>
        <dbReference type="ARBA" id="ARBA00010846"/>
    </source>
</evidence>
<dbReference type="InterPro" id="IPR011333">
    <property type="entry name" value="SKP1/BTB/POZ_sf"/>
</dbReference>
<evidence type="ECO:0000313" key="6">
    <source>
        <dbReference type="Proteomes" id="UP001497457"/>
    </source>
</evidence>
<reference evidence="5" key="1">
    <citation type="submission" date="2024-10" db="EMBL/GenBank/DDBJ databases">
        <authorList>
            <person name="Ryan C."/>
        </authorList>
    </citation>
    <scope>NUCLEOTIDE SEQUENCE [LARGE SCALE GENOMIC DNA]</scope>
</reference>
<keyword evidence="6" id="KW-1185">Reference proteome</keyword>
<dbReference type="EMBL" id="OZ075137">
    <property type="protein sequence ID" value="CAL5007459.1"/>
    <property type="molecule type" value="Genomic_DNA"/>
</dbReference>
<gene>
    <name evidence="5" type="ORF">URODEC1_LOCUS68513</name>
</gene>
<comment type="pathway">
    <text evidence="1">Protein modification; protein ubiquitination.</text>
</comment>
<dbReference type="PANTHER" id="PTHR26379">
    <property type="entry name" value="BTB/POZ AND MATH DOMAIN-CONTAINING PROTEIN 1"/>
    <property type="match status" value="1"/>
</dbReference>
<evidence type="ECO:0000259" key="4">
    <source>
        <dbReference type="PROSITE" id="PS50144"/>
    </source>
</evidence>
<dbReference type="Proteomes" id="UP001497457">
    <property type="component" value="Chromosome 27b"/>
</dbReference>
<dbReference type="InterPro" id="IPR002083">
    <property type="entry name" value="MATH/TRAF_dom"/>
</dbReference>
<name>A0ABC9BZ08_9POAL</name>
<dbReference type="SUPFAM" id="SSF49599">
    <property type="entry name" value="TRAF domain-like"/>
    <property type="match status" value="1"/>
</dbReference>
<dbReference type="InterPro" id="IPR056423">
    <property type="entry name" value="BACK_BPM_SPOP"/>
</dbReference>
<dbReference type="PANTHER" id="PTHR26379:SF474">
    <property type="entry name" value="OS08G0228200 PROTEIN"/>
    <property type="match status" value="1"/>
</dbReference>
<dbReference type="CDD" id="cd00121">
    <property type="entry name" value="MATH"/>
    <property type="match status" value="1"/>
</dbReference>
<dbReference type="SMART" id="SM00225">
    <property type="entry name" value="BTB"/>
    <property type="match status" value="1"/>
</dbReference>
<organism evidence="5 6">
    <name type="scientific">Urochloa decumbens</name>
    <dbReference type="NCBI Taxonomy" id="240449"/>
    <lineage>
        <taxon>Eukaryota</taxon>
        <taxon>Viridiplantae</taxon>
        <taxon>Streptophyta</taxon>
        <taxon>Embryophyta</taxon>
        <taxon>Tracheophyta</taxon>
        <taxon>Spermatophyta</taxon>
        <taxon>Magnoliopsida</taxon>
        <taxon>Liliopsida</taxon>
        <taxon>Poales</taxon>
        <taxon>Poaceae</taxon>
        <taxon>PACMAD clade</taxon>
        <taxon>Panicoideae</taxon>
        <taxon>Panicodae</taxon>
        <taxon>Paniceae</taxon>
        <taxon>Melinidinae</taxon>
        <taxon>Urochloa</taxon>
    </lineage>
</organism>
<protein>
    <submittedName>
        <fullName evidence="5">Uncharacterized protein</fullName>
    </submittedName>
</protein>
<dbReference type="PROSITE" id="PS50144">
    <property type="entry name" value="MATH"/>
    <property type="match status" value="1"/>
</dbReference>
<evidence type="ECO:0000313" key="5">
    <source>
        <dbReference type="EMBL" id="CAL5007459.1"/>
    </source>
</evidence>
<dbReference type="Pfam" id="PF24570">
    <property type="entry name" value="BACK_BPM_SPOP"/>
    <property type="match status" value="1"/>
</dbReference>
<comment type="similarity">
    <text evidence="2">Belongs to the Tdpoz family.</text>
</comment>
<feature type="domain" description="BTB" evidence="3">
    <location>
        <begin position="219"/>
        <end position="288"/>
    </location>
</feature>
<dbReference type="InterPro" id="IPR008974">
    <property type="entry name" value="TRAF-like"/>
</dbReference>
<dbReference type="InterPro" id="IPR045005">
    <property type="entry name" value="BPM1-6"/>
</dbReference>
<dbReference type="Gene3D" id="2.60.210.10">
    <property type="entry name" value="Apoptosis, Tumor Necrosis Factor Receptor Associated Protein 2, Chain A"/>
    <property type="match status" value="1"/>
</dbReference>